<proteinExistence type="predicted"/>
<name>X1PLW3_9ZZZZ</name>
<evidence type="ECO:0000313" key="1">
    <source>
        <dbReference type="EMBL" id="GAI43491.1"/>
    </source>
</evidence>
<dbReference type="AlphaFoldDB" id="X1PLW3"/>
<gene>
    <name evidence="1" type="ORF">S06H3_39304</name>
</gene>
<accession>X1PLW3</accession>
<reference evidence="1" key="1">
    <citation type="journal article" date="2014" name="Front. Microbiol.">
        <title>High frequency of phylogenetically diverse reductive dehalogenase-homologous genes in deep subseafloor sedimentary metagenomes.</title>
        <authorList>
            <person name="Kawai M."/>
            <person name="Futagami T."/>
            <person name="Toyoda A."/>
            <person name="Takaki Y."/>
            <person name="Nishi S."/>
            <person name="Hori S."/>
            <person name="Arai W."/>
            <person name="Tsubouchi T."/>
            <person name="Morono Y."/>
            <person name="Uchiyama I."/>
            <person name="Ito T."/>
            <person name="Fujiyama A."/>
            <person name="Inagaki F."/>
            <person name="Takami H."/>
        </authorList>
    </citation>
    <scope>NUCLEOTIDE SEQUENCE</scope>
    <source>
        <strain evidence="1">Expedition CK06-06</strain>
    </source>
</reference>
<organism evidence="1">
    <name type="scientific">marine sediment metagenome</name>
    <dbReference type="NCBI Taxonomy" id="412755"/>
    <lineage>
        <taxon>unclassified sequences</taxon>
        <taxon>metagenomes</taxon>
        <taxon>ecological metagenomes</taxon>
    </lineage>
</organism>
<comment type="caution">
    <text evidence="1">The sequence shown here is derived from an EMBL/GenBank/DDBJ whole genome shotgun (WGS) entry which is preliminary data.</text>
</comment>
<sequence>MKKLAIILVVFLFTTCEVFENPYNIEINNSYCDGRLEVYNTETNKQLVGEFMPIGSTKGLDVSPGHYFVWLRIDCREYPDKRDRIFYTLISSEYTFCKMTFRKE</sequence>
<protein>
    <submittedName>
        <fullName evidence="1">Uncharacterized protein</fullName>
    </submittedName>
</protein>
<dbReference type="EMBL" id="BARV01024027">
    <property type="protein sequence ID" value="GAI43491.1"/>
    <property type="molecule type" value="Genomic_DNA"/>
</dbReference>